<sequence>MVSGLVAFEFIDLLWLENDPNATLRQKECIDGFLGSTEKDGSNVFIDWVKSNQIKQKSFEAKFFVLIGKESFEAKYSLGMDNHNVSSGIHAFKQQKKKAGRKKIEIKKIEKSSNKQVTFSKRRTGLFKKASELCILCNVSMAIIVFSPAEKLFCFSHPDLEGIVESYLKGDKVFQPLESRDRSVSYEECNKQYEEAMKKLELEKKNLRETETLVNGFNRRWWEDPIDQMSESELEQFMVSVYELRRKLAERGGELLMQSML</sequence>
<dbReference type="PANTHER" id="PTHR11945:SF762">
    <property type="entry name" value="AGAMOUS-LIKE MADS-BOX PROTEIN AGL62"/>
    <property type="match status" value="1"/>
</dbReference>
<keyword evidence="3" id="KW-0238">DNA-binding</keyword>
<evidence type="ECO:0000256" key="4">
    <source>
        <dbReference type="ARBA" id="ARBA00023163"/>
    </source>
</evidence>
<dbReference type="PRINTS" id="PR00404">
    <property type="entry name" value="MADSDOMAIN"/>
</dbReference>
<dbReference type="InterPro" id="IPR002100">
    <property type="entry name" value="TF_MADSbox"/>
</dbReference>
<feature type="domain" description="MADS-box" evidence="7">
    <location>
        <begin position="99"/>
        <end position="159"/>
    </location>
</feature>
<dbReference type="InterPro" id="IPR036879">
    <property type="entry name" value="TF_MADSbox_sf"/>
</dbReference>
<dbReference type="GO" id="GO:0000978">
    <property type="term" value="F:RNA polymerase II cis-regulatory region sequence-specific DNA binding"/>
    <property type="evidence" value="ECO:0007669"/>
    <property type="project" value="TreeGrafter"/>
</dbReference>
<evidence type="ECO:0000313" key="9">
    <source>
        <dbReference type="Proteomes" id="UP001374584"/>
    </source>
</evidence>
<dbReference type="FunFam" id="3.40.1810.10:FF:000006">
    <property type="entry name" value="Agamous-like MADS-box protein AGL62"/>
    <property type="match status" value="1"/>
</dbReference>
<dbReference type="GO" id="GO:0046983">
    <property type="term" value="F:protein dimerization activity"/>
    <property type="evidence" value="ECO:0007669"/>
    <property type="project" value="InterPro"/>
</dbReference>
<dbReference type="EMBL" id="JAYMYR010000008">
    <property type="protein sequence ID" value="KAK7348142.1"/>
    <property type="molecule type" value="Genomic_DNA"/>
</dbReference>
<keyword evidence="5" id="KW-0539">Nucleus</keyword>
<proteinExistence type="predicted"/>
<feature type="coiled-coil region" evidence="6">
    <location>
        <begin position="183"/>
        <end position="213"/>
    </location>
</feature>
<comment type="subcellular location">
    <subcellularLocation>
        <location evidence="1">Nucleus</location>
    </subcellularLocation>
</comment>
<dbReference type="SUPFAM" id="SSF55455">
    <property type="entry name" value="SRF-like"/>
    <property type="match status" value="1"/>
</dbReference>
<keyword evidence="4" id="KW-0804">Transcription</keyword>
<dbReference type="AlphaFoldDB" id="A0AAN9MA60"/>
<name>A0AAN9MA60_PHACN</name>
<keyword evidence="6" id="KW-0175">Coiled coil</keyword>
<evidence type="ECO:0000313" key="8">
    <source>
        <dbReference type="EMBL" id="KAK7348142.1"/>
    </source>
</evidence>
<dbReference type="PROSITE" id="PS50066">
    <property type="entry name" value="MADS_BOX_2"/>
    <property type="match status" value="1"/>
</dbReference>
<gene>
    <name evidence="8" type="ORF">VNO80_22691</name>
</gene>
<dbReference type="GO" id="GO:0005634">
    <property type="term" value="C:nucleus"/>
    <property type="evidence" value="ECO:0007669"/>
    <property type="project" value="UniProtKB-SubCell"/>
</dbReference>
<dbReference type="Proteomes" id="UP001374584">
    <property type="component" value="Unassembled WGS sequence"/>
</dbReference>
<evidence type="ECO:0000259" key="7">
    <source>
        <dbReference type="PROSITE" id="PS50066"/>
    </source>
</evidence>
<evidence type="ECO:0000256" key="5">
    <source>
        <dbReference type="ARBA" id="ARBA00023242"/>
    </source>
</evidence>
<reference evidence="8 9" key="1">
    <citation type="submission" date="2024-01" db="EMBL/GenBank/DDBJ databases">
        <title>The genomes of 5 underutilized Papilionoideae crops provide insights into root nodulation and disease resistanc.</title>
        <authorList>
            <person name="Jiang F."/>
        </authorList>
    </citation>
    <scope>NUCLEOTIDE SEQUENCE [LARGE SCALE GENOMIC DNA]</scope>
    <source>
        <strain evidence="8">JINMINGXINNONG_FW02</strain>
        <tissue evidence="8">Leaves</tissue>
    </source>
</reference>
<dbReference type="PANTHER" id="PTHR11945">
    <property type="entry name" value="MADS BOX PROTEIN"/>
    <property type="match status" value="1"/>
</dbReference>
<comment type="caution">
    <text evidence="8">The sequence shown here is derived from an EMBL/GenBank/DDBJ whole genome shotgun (WGS) entry which is preliminary data.</text>
</comment>
<evidence type="ECO:0000256" key="1">
    <source>
        <dbReference type="ARBA" id="ARBA00004123"/>
    </source>
</evidence>
<dbReference type="SMART" id="SM00432">
    <property type="entry name" value="MADS"/>
    <property type="match status" value="1"/>
</dbReference>
<dbReference type="Gene3D" id="3.40.1810.10">
    <property type="entry name" value="Transcription factor, MADS-box"/>
    <property type="match status" value="1"/>
</dbReference>
<accession>A0AAN9MA60</accession>
<organism evidence="8 9">
    <name type="scientific">Phaseolus coccineus</name>
    <name type="common">Scarlet runner bean</name>
    <name type="synonym">Phaseolus multiflorus</name>
    <dbReference type="NCBI Taxonomy" id="3886"/>
    <lineage>
        <taxon>Eukaryota</taxon>
        <taxon>Viridiplantae</taxon>
        <taxon>Streptophyta</taxon>
        <taxon>Embryophyta</taxon>
        <taxon>Tracheophyta</taxon>
        <taxon>Spermatophyta</taxon>
        <taxon>Magnoliopsida</taxon>
        <taxon>eudicotyledons</taxon>
        <taxon>Gunneridae</taxon>
        <taxon>Pentapetalae</taxon>
        <taxon>rosids</taxon>
        <taxon>fabids</taxon>
        <taxon>Fabales</taxon>
        <taxon>Fabaceae</taxon>
        <taxon>Papilionoideae</taxon>
        <taxon>50 kb inversion clade</taxon>
        <taxon>NPAAA clade</taxon>
        <taxon>indigoferoid/millettioid clade</taxon>
        <taxon>Phaseoleae</taxon>
        <taxon>Phaseolus</taxon>
    </lineage>
</organism>
<keyword evidence="2" id="KW-0805">Transcription regulation</keyword>
<evidence type="ECO:0000256" key="3">
    <source>
        <dbReference type="ARBA" id="ARBA00023125"/>
    </source>
</evidence>
<evidence type="ECO:0000256" key="2">
    <source>
        <dbReference type="ARBA" id="ARBA00023015"/>
    </source>
</evidence>
<keyword evidence="9" id="KW-1185">Reference proteome</keyword>
<dbReference type="GO" id="GO:0000981">
    <property type="term" value="F:DNA-binding transcription factor activity, RNA polymerase II-specific"/>
    <property type="evidence" value="ECO:0007669"/>
    <property type="project" value="TreeGrafter"/>
</dbReference>
<dbReference type="Pfam" id="PF00319">
    <property type="entry name" value="SRF-TF"/>
    <property type="match status" value="1"/>
</dbReference>
<protein>
    <recommendedName>
        <fullName evidence="7">MADS-box domain-containing protein</fullName>
    </recommendedName>
</protein>
<evidence type="ECO:0000256" key="6">
    <source>
        <dbReference type="SAM" id="Coils"/>
    </source>
</evidence>